<dbReference type="InterPro" id="IPR001525">
    <property type="entry name" value="C5_MeTfrase"/>
</dbReference>
<dbReference type="Pfam" id="PF00145">
    <property type="entry name" value="DNA_methylase"/>
    <property type="match status" value="1"/>
</dbReference>
<evidence type="ECO:0000256" key="7">
    <source>
        <dbReference type="RuleBase" id="RU000417"/>
    </source>
</evidence>
<dbReference type="PANTHER" id="PTHR46098">
    <property type="entry name" value="TRNA (CYTOSINE(38)-C(5))-METHYLTRANSFERASE"/>
    <property type="match status" value="1"/>
</dbReference>
<keyword evidence="1 5" id="KW-0489">Methyltransferase</keyword>
<dbReference type="PROSITE" id="PS00094">
    <property type="entry name" value="C5_MTASE_1"/>
    <property type="match status" value="1"/>
</dbReference>
<dbReference type="PANTHER" id="PTHR46098:SF1">
    <property type="entry name" value="TRNA (CYTOSINE(38)-C(5))-METHYLTRANSFERASE"/>
    <property type="match status" value="1"/>
</dbReference>
<dbReference type="Proteomes" id="UP000294882">
    <property type="component" value="Unassembled WGS sequence"/>
</dbReference>
<keyword evidence="3 5" id="KW-0949">S-adenosyl-L-methionine</keyword>
<dbReference type="Gene3D" id="3.90.120.10">
    <property type="entry name" value="DNA Methylase, subunit A, domain 2"/>
    <property type="match status" value="1"/>
</dbReference>
<evidence type="ECO:0000256" key="1">
    <source>
        <dbReference type="ARBA" id="ARBA00022603"/>
    </source>
</evidence>
<sequence>MARERERERERESHSDIHEINELPKNIDILTYSFPCQDISQQGLQKGITKTTRSGLLYEIERILLLNKDRLPKILLLENVKALTSKKFINDLNSWIETLNKLGYTSYYKVLNSQDYGSSQNRERIFMISIFNANGKKFNFENKTTHFKKLEDILDENYSKKLVLLNLNKYEKSDFITTKNSITKARLLNYSNFNSETYIYLPKGIGPTLTASGANSRLKFYYESNKEIRLISYYEAYEYMGFSKKYAHIIKEQDIISEEKMIFTCGNSISVEVLEKIFEELIENGFF</sequence>
<dbReference type="InterPro" id="IPR029063">
    <property type="entry name" value="SAM-dependent_MTases_sf"/>
</dbReference>
<dbReference type="PRINTS" id="PR00105">
    <property type="entry name" value="C5METTRFRASE"/>
</dbReference>
<dbReference type="PROSITE" id="PS51679">
    <property type="entry name" value="SAM_MT_C5"/>
    <property type="match status" value="1"/>
</dbReference>
<proteinExistence type="inferred from homology"/>
<evidence type="ECO:0000313" key="9">
    <source>
        <dbReference type="Proteomes" id="UP000294882"/>
    </source>
</evidence>
<evidence type="ECO:0000256" key="5">
    <source>
        <dbReference type="PROSITE-ProRule" id="PRU01016"/>
    </source>
</evidence>
<comment type="caution">
    <text evidence="8">The sequence shown here is derived from an EMBL/GenBank/DDBJ whole genome shotgun (WGS) entry which is preliminary data.</text>
</comment>
<comment type="catalytic activity">
    <reaction evidence="7">
        <text>a 2'-deoxycytidine in DNA + S-adenosyl-L-methionine = a 5-methyl-2'-deoxycytidine in DNA + S-adenosyl-L-homocysteine + H(+)</text>
        <dbReference type="Rhea" id="RHEA:13681"/>
        <dbReference type="Rhea" id="RHEA-COMP:11369"/>
        <dbReference type="Rhea" id="RHEA-COMP:11370"/>
        <dbReference type="ChEBI" id="CHEBI:15378"/>
        <dbReference type="ChEBI" id="CHEBI:57856"/>
        <dbReference type="ChEBI" id="CHEBI:59789"/>
        <dbReference type="ChEBI" id="CHEBI:85452"/>
        <dbReference type="ChEBI" id="CHEBI:85454"/>
        <dbReference type="EC" id="2.1.1.37"/>
    </reaction>
</comment>
<evidence type="ECO:0000256" key="6">
    <source>
        <dbReference type="RuleBase" id="RU000416"/>
    </source>
</evidence>
<feature type="active site" evidence="5">
    <location>
        <position position="36"/>
    </location>
</feature>
<evidence type="ECO:0000313" key="8">
    <source>
        <dbReference type="EMBL" id="TDU95251.1"/>
    </source>
</evidence>
<keyword evidence="4" id="KW-0680">Restriction system</keyword>
<dbReference type="InterPro" id="IPR018117">
    <property type="entry name" value="C5_DNA_meth_AS"/>
</dbReference>
<dbReference type="EMBL" id="SOCH01000008">
    <property type="protein sequence ID" value="TDU95251.1"/>
    <property type="molecule type" value="Genomic_DNA"/>
</dbReference>
<dbReference type="NCBIfam" id="TIGR00675">
    <property type="entry name" value="dcm"/>
    <property type="match status" value="1"/>
</dbReference>
<accession>A0A4R7TRH9</accession>
<comment type="similarity">
    <text evidence="5 6">Belongs to the class I-like SAM-binding methyltransferase superfamily. C5-methyltransferase family.</text>
</comment>
<dbReference type="RefSeq" id="WP_134076749.1">
    <property type="nucleotide sequence ID" value="NZ_SOCH01000008.1"/>
</dbReference>
<keyword evidence="2 5" id="KW-0808">Transferase</keyword>
<dbReference type="GO" id="GO:0003886">
    <property type="term" value="F:DNA (cytosine-5-)-methyltransferase activity"/>
    <property type="evidence" value="ECO:0007669"/>
    <property type="project" value="UniProtKB-EC"/>
</dbReference>
<protein>
    <recommendedName>
        <fullName evidence="7">Cytosine-specific methyltransferase</fullName>
        <ecNumber evidence="7">2.1.1.37</ecNumber>
    </recommendedName>
</protein>
<dbReference type="GO" id="GO:0032259">
    <property type="term" value="P:methylation"/>
    <property type="evidence" value="ECO:0007669"/>
    <property type="project" value="UniProtKB-KW"/>
</dbReference>
<dbReference type="InterPro" id="IPR050750">
    <property type="entry name" value="C5-MTase"/>
</dbReference>
<dbReference type="SUPFAM" id="SSF53335">
    <property type="entry name" value="S-adenosyl-L-methionine-dependent methyltransferases"/>
    <property type="match status" value="1"/>
</dbReference>
<name>A0A4R7TRH9_9BACT</name>
<gene>
    <name evidence="8" type="ORF">JN03_0688</name>
</gene>
<dbReference type="AlphaFoldDB" id="A0A4R7TRH9"/>
<dbReference type="Gene3D" id="3.40.50.150">
    <property type="entry name" value="Vaccinia Virus protein VP39"/>
    <property type="match status" value="1"/>
</dbReference>
<evidence type="ECO:0000256" key="2">
    <source>
        <dbReference type="ARBA" id="ARBA00022679"/>
    </source>
</evidence>
<organism evidence="8 9">
    <name type="scientific">Metamycoplasma hyosynoviae</name>
    <dbReference type="NCBI Taxonomy" id="29559"/>
    <lineage>
        <taxon>Bacteria</taxon>
        <taxon>Bacillati</taxon>
        <taxon>Mycoplasmatota</taxon>
        <taxon>Mycoplasmoidales</taxon>
        <taxon>Metamycoplasmataceae</taxon>
        <taxon>Metamycoplasma</taxon>
    </lineage>
</organism>
<dbReference type="GO" id="GO:0009307">
    <property type="term" value="P:DNA restriction-modification system"/>
    <property type="evidence" value="ECO:0007669"/>
    <property type="project" value="UniProtKB-KW"/>
</dbReference>
<evidence type="ECO:0000256" key="4">
    <source>
        <dbReference type="ARBA" id="ARBA00022747"/>
    </source>
</evidence>
<dbReference type="EC" id="2.1.1.37" evidence="7"/>
<evidence type="ECO:0000256" key="3">
    <source>
        <dbReference type="ARBA" id="ARBA00022691"/>
    </source>
</evidence>
<reference evidence="8 9" key="1">
    <citation type="submission" date="2019-03" db="EMBL/GenBank/DDBJ databases">
        <title>Genomic Encyclopedia of Archaeal and Bacterial Type Strains, Phase II (KMG-II): from individual species to whole genera.</title>
        <authorList>
            <person name="Goeker M."/>
        </authorList>
    </citation>
    <scope>NUCLEOTIDE SEQUENCE [LARGE SCALE GENOMIC DNA]</scope>
    <source>
        <strain evidence="8 9">ATCC 25591</strain>
    </source>
</reference>